<keyword evidence="3" id="KW-1185">Reference proteome</keyword>
<evidence type="ECO:0000256" key="1">
    <source>
        <dbReference type="SAM" id="Coils"/>
    </source>
</evidence>
<accession>A0A0M2PSD4</accession>
<proteinExistence type="predicted"/>
<evidence type="ECO:0000313" key="2">
    <source>
        <dbReference type="EMBL" id="KKI99034.1"/>
    </source>
</evidence>
<feature type="coiled-coil region" evidence="1">
    <location>
        <begin position="68"/>
        <end position="116"/>
    </location>
</feature>
<name>A0A0M2PSD4_PROHO</name>
<dbReference type="Proteomes" id="UP000034681">
    <property type="component" value="Unassembled WGS sequence"/>
</dbReference>
<evidence type="ECO:0000313" key="3">
    <source>
        <dbReference type="Proteomes" id="UP000034681"/>
    </source>
</evidence>
<gene>
    <name evidence="2" type="ORF">PROH_14615</name>
</gene>
<dbReference type="EMBL" id="AJTX02000006">
    <property type="protein sequence ID" value="KKI99034.1"/>
    <property type="molecule type" value="Genomic_DNA"/>
</dbReference>
<protein>
    <submittedName>
        <fullName evidence="2">Uncharacterized protein</fullName>
    </submittedName>
</protein>
<dbReference type="STRING" id="317619.GCA_000332315_02058"/>
<reference evidence="2" key="1">
    <citation type="submission" date="2012-04" db="EMBL/GenBank/DDBJ databases">
        <authorList>
            <person name="Borisov I.G."/>
            <person name="Ivanikova N.V."/>
            <person name="Pinevich A.V."/>
        </authorList>
    </citation>
    <scope>NUCLEOTIDE SEQUENCE</scope>
    <source>
        <strain evidence="2">CALU 1027</strain>
    </source>
</reference>
<organism evidence="2 3">
    <name type="scientific">Prochlorothrix hollandica PCC 9006 = CALU 1027</name>
    <dbReference type="NCBI Taxonomy" id="317619"/>
    <lineage>
        <taxon>Bacteria</taxon>
        <taxon>Bacillati</taxon>
        <taxon>Cyanobacteriota</taxon>
        <taxon>Cyanophyceae</taxon>
        <taxon>Prochlorotrichales</taxon>
        <taxon>Prochlorotrichaceae</taxon>
        <taxon>Prochlorothrix</taxon>
    </lineage>
</organism>
<dbReference type="AlphaFoldDB" id="A0A0M2PSD4"/>
<comment type="caution">
    <text evidence="2">The sequence shown here is derived from an EMBL/GenBank/DDBJ whole genome shotgun (WGS) entry which is preliminary data.</text>
</comment>
<sequence>MMLGFFIFEKKLLLEFLQEIKIIKDSKELTVKVIHYFKNPFIYTLPFPAIIVQTPVKHYPEAYFLSLLSQTQDQLSQTQDQLSQTQDQLITLNRNYQDIQEEYQKLTRLAHEALLELASIKSSNFWKIRSIWFRLRKIMTR</sequence>
<keyword evidence="1" id="KW-0175">Coiled coil</keyword>